<accession>A0A5M3MRU2</accession>
<dbReference type="OrthoDB" id="2865258at2759"/>
<dbReference type="AlphaFoldDB" id="A0A5M3MRU2"/>
<dbReference type="InterPro" id="IPR010036">
    <property type="entry name" value="MDP_1_eu_arc"/>
</dbReference>
<comment type="caution">
    <text evidence="1">The sequence shown here is derived from an EMBL/GenBank/DDBJ whole genome shotgun (WGS) entry which is preliminary data.</text>
</comment>
<dbReference type="PANTHER" id="PTHR17901">
    <property type="entry name" value="MAGNESIUM-DEPENDENT PHOSPHATASE 1 MDP1"/>
    <property type="match status" value="1"/>
</dbReference>
<evidence type="ECO:0000313" key="1">
    <source>
        <dbReference type="EMBL" id="EIW81806.1"/>
    </source>
</evidence>
<dbReference type="InterPro" id="IPR023214">
    <property type="entry name" value="HAD_sf"/>
</dbReference>
<dbReference type="Proteomes" id="UP000053558">
    <property type="component" value="Unassembled WGS sequence"/>
</dbReference>
<dbReference type="SUPFAM" id="SSF56784">
    <property type="entry name" value="HAD-like"/>
    <property type="match status" value="1"/>
</dbReference>
<proteinExistence type="predicted"/>
<organism evidence="1 2">
    <name type="scientific">Coniophora puteana (strain RWD-64-598)</name>
    <name type="common">Brown rot fungus</name>
    <dbReference type="NCBI Taxonomy" id="741705"/>
    <lineage>
        <taxon>Eukaryota</taxon>
        <taxon>Fungi</taxon>
        <taxon>Dikarya</taxon>
        <taxon>Basidiomycota</taxon>
        <taxon>Agaricomycotina</taxon>
        <taxon>Agaricomycetes</taxon>
        <taxon>Agaricomycetidae</taxon>
        <taxon>Boletales</taxon>
        <taxon>Coniophorineae</taxon>
        <taxon>Coniophoraceae</taxon>
        <taxon>Coniophora</taxon>
    </lineage>
</organism>
<name>A0A5M3MRU2_CONPW</name>
<gene>
    <name evidence="1" type="ORF">CONPUDRAFT_152711</name>
</gene>
<keyword evidence="2" id="KW-1185">Reference proteome</keyword>
<dbReference type="KEGG" id="cput:CONPUDRAFT_152711"/>
<dbReference type="PANTHER" id="PTHR17901:SF14">
    <property type="entry name" value="MAGNESIUM-DEPENDENT PHOSPHATASE 1"/>
    <property type="match status" value="1"/>
</dbReference>
<sequence>MSHTPYPKLIGLDTEWTLFWGWLNPDQYGKGRKAVNPVEDNLEPHGDWTVRDKSNHAHYIKLYHDVPKVINDILKHGAEIAIVSNSGNKAMVDRALYYFKATDKKGSKKSIIHLVKYDEVYCANSKVNHFKKIKNESGIDYSDMLLFDDEAVNNDVRHELGVTFQVSRDQKGLSWENYQGGANNYHFTPERAA</sequence>
<reference evidence="2" key="1">
    <citation type="journal article" date="2012" name="Science">
        <title>The Paleozoic origin of enzymatic lignin decomposition reconstructed from 31 fungal genomes.</title>
        <authorList>
            <person name="Floudas D."/>
            <person name="Binder M."/>
            <person name="Riley R."/>
            <person name="Barry K."/>
            <person name="Blanchette R.A."/>
            <person name="Henrissat B."/>
            <person name="Martinez A.T."/>
            <person name="Otillar R."/>
            <person name="Spatafora J.W."/>
            <person name="Yadav J.S."/>
            <person name="Aerts A."/>
            <person name="Benoit I."/>
            <person name="Boyd A."/>
            <person name="Carlson A."/>
            <person name="Copeland A."/>
            <person name="Coutinho P.M."/>
            <person name="de Vries R.P."/>
            <person name="Ferreira P."/>
            <person name="Findley K."/>
            <person name="Foster B."/>
            <person name="Gaskell J."/>
            <person name="Glotzer D."/>
            <person name="Gorecki P."/>
            <person name="Heitman J."/>
            <person name="Hesse C."/>
            <person name="Hori C."/>
            <person name="Igarashi K."/>
            <person name="Jurgens J.A."/>
            <person name="Kallen N."/>
            <person name="Kersten P."/>
            <person name="Kohler A."/>
            <person name="Kuees U."/>
            <person name="Kumar T.K.A."/>
            <person name="Kuo A."/>
            <person name="LaButti K."/>
            <person name="Larrondo L.F."/>
            <person name="Lindquist E."/>
            <person name="Ling A."/>
            <person name="Lombard V."/>
            <person name="Lucas S."/>
            <person name="Lundell T."/>
            <person name="Martin R."/>
            <person name="McLaughlin D.J."/>
            <person name="Morgenstern I."/>
            <person name="Morin E."/>
            <person name="Murat C."/>
            <person name="Nagy L.G."/>
            <person name="Nolan M."/>
            <person name="Ohm R.A."/>
            <person name="Patyshakuliyeva A."/>
            <person name="Rokas A."/>
            <person name="Ruiz-Duenas F.J."/>
            <person name="Sabat G."/>
            <person name="Salamov A."/>
            <person name="Samejima M."/>
            <person name="Schmutz J."/>
            <person name="Slot J.C."/>
            <person name="St John F."/>
            <person name="Stenlid J."/>
            <person name="Sun H."/>
            <person name="Sun S."/>
            <person name="Syed K."/>
            <person name="Tsang A."/>
            <person name="Wiebenga A."/>
            <person name="Young D."/>
            <person name="Pisabarro A."/>
            <person name="Eastwood D.C."/>
            <person name="Martin F."/>
            <person name="Cullen D."/>
            <person name="Grigoriev I.V."/>
            <person name="Hibbett D.S."/>
        </authorList>
    </citation>
    <scope>NUCLEOTIDE SEQUENCE [LARGE SCALE GENOMIC DNA]</scope>
    <source>
        <strain evidence="2">RWD-64-598 SS2</strain>
    </source>
</reference>
<dbReference type="GeneID" id="19203049"/>
<dbReference type="Gene3D" id="3.40.50.1000">
    <property type="entry name" value="HAD superfamily/HAD-like"/>
    <property type="match status" value="1"/>
</dbReference>
<dbReference type="RefSeq" id="XP_007767684.1">
    <property type="nucleotide sequence ID" value="XM_007769494.1"/>
</dbReference>
<dbReference type="Pfam" id="PF12689">
    <property type="entry name" value="Acid_PPase"/>
    <property type="match status" value="1"/>
</dbReference>
<dbReference type="InterPro" id="IPR036412">
    <property type="entry name" value="HAD-like_sf"/>
</dbReference>
<dbReference type="GO" id="GO:0003993">
    <property type="term" value="F:acid phosphatase activity"/>
    <property type="evidence" value="ECO:0007669"/>
    <property type="project" value="TreeGrafter"/>
</dbReference>
<evidence type="ECO:0000313" key="2">
    <source>
        <dbReference type="Proteomes" id="UP000053558"/>
    </source>
</evidence>
<protein>
    <recommendedName>
        <fullName evidence="3">Magnesium-dependent phosphatase-1</fullName>
    </recommendedName>
</protein>
<dbReference type="EMBL" id="JH711577">
    <property type="protein sequence ID" value="EIW81806.1"/>
    <property type="molecule type" value="Genomic_DNA"/>
</dbReference>
<evidence type="ECO:0008006" key="3">
    <source>
        <dbReference type="Google" id="ProtNLM"/>
    </source>
</evidence>